<reference evidence="1 2" key="1">
    <citation type="submission" date="2019-12" db="EMBL/GenBank/DDBJ databases">
        <authorList>
            <person name="Li J."/>
        </authorList>
    </citation>
    <scope>NUCLEOTIDE SEQUENCE [LARGE SCALE GENOMIC DNA]</scope>
    <source>
        <strain evidence="1 2">HL2-2</strain>
    </source>
</reference>
<evidence type="ECO:0000313" key="1">
    <source>
        <dbReference type="EMBL" id="MUU79606.1"/>
    </source>
</evidence>
<dbReference type="EMBL" id="WOWS01000006">
    <property type="protein sequence ID" value="MUU79606.1"/>
    <property type="molecule type" value="Genomic_DNA"/>
</dbReference>
<dbReference type="AlphaFoldDB" id="A0A6L6UDJ0"/>
<keyword evidence="1" id="KW-0808">Transferase</keyword>
<accession>A0A6L6UDJ0</accession>
<proteinExistence type="predicted"/>
<protein>
    <submittedName>
        <fullName evidence="1">Anhydro-N-acetylmuramic acid kinase</fullName>
        <ecNumber evidence="1">2.7.1.170</ecNumber>
    </submittedName>
</protein>
<keyword evidence="1" id="KW-0418">Kinase</keyword>
<gene>
    <name evidence="1" type="ORF">GN138_14210</name>
</gene>
<dbReference type="GO" id="GO:0016301">
    <property type="term" value="F:kinase activity"/>
    <property type="evidence" value="ECO:0007669"/>
    <property type="project" value="UniProtKB-KW"/>
</dbReference>
<dbReference type="NCBIfam" id="NF007144">
    <property type="entry name" value="PRK09585.2-3"/>
    <property type="match status" value="1"/>
</dbReference>
<dbReference type="InterPro" id="IPR043129">
    <property type="entry name" value="ATPase_NBD"/>
</dbReference>
<dbReference type="GO" id="GO:0009254">
    <property type="term" value="P:peptidoglycan turnover"/>
    <property type="evidence" value="ECO:0007669"/>
    <property type="project" value="InterPro"/>
</dbReference>
<dbReference type="InterPro" id="IPR005338">
    <property type="entry name" value="Anhydro_N_Ac-Mur_kinase"/>
</dbReference>
<evidence type="ECO:0000313" key="2">
    <source>
        <dbReference type="Proteomes" id="UP000478208"/>
    </source>
</evidence>
<organism evidence="1 2">
    <name type="scientific">Winogradskyella endarachnes</name>
    <dbReference type="NCBI Taxonomy" id="2681965"/>
    <lineage>
        <taxon>Bacteria</taxon>
        <taxon>Pseudomonadati</taxon>
        <taxon>Bacteroidota</taxon>
        <taxon>Flavobacteriia</taxon>
        <taxon>Flavobacteriales</taxon>
        <taxon>Flavobacteriaceae</taxon>
        <taxon>Winogradskyella</taxon>
    </lineage>
</organism>
<dbReference type="GO" id="GO:0006040">
    <property type="term" value="P:amino sugar metabolic process"/>
    <property type="evidence" value="ECO:0007669"/>
    <property type="project" value="InterPro"/>
</dbReference>
<sequence length="357" mass="40499">MIKSNYNIIALMSGTSLDGIDIIKVNFSLIDKWMFNISDAKTVKYPKEWKIRLSQLVALNSDELKEIDLEYSSYLALVISNFIDEHNLQAIDFIASHGHTALHQPERGLTYQIGNNQILADQLNQKVICDFRVQDVKFGGQGAPLVPIGDQLLFSEFEYCLNLGGFANVSYRLNDVRIAFDICPVNIVLNYYVSKINLEYDDKGELASNGKINESLLAELNQLQFYIEEPPKSLGLEWVDINVIPLIDSFKLQIKDVLRTFIEHIAIQISKILNLKNSKVLVTGGGVYNEFLMHRIKYYSHSKIIIPDNEIVEFKEALIFGLLGVLKERNEVNCLRSVTGANRDHSSGKILMPKNQL</sequence>
<dbReference type="SUPFAM" id="SSF53067">
    <property type="entry name" value="Actin-like ATPase domain"/>
    <property type="match status" value="1"/>
</dbReference>
<comment type="caution">
    <text evidence="1">The sequence shown here is derived from an EMBL/GenBank/DDBJ whole genome shotgun (WGS) entry which is preliminary data.</text>
</comment>
<dbReference type="PANTHER" id="PTHR30605">
    <property type="entry name" value="ANHYDRO-N-ACETYLMURAMIC ACID KINASE"/>
    <property type="match status" value="1"/>
</dbReference>
<dbReference type="EC" id="2.7.1.170" evidence="1"/>
<dbReference type="Proteomes" id="UP000478208">
    <property type="component" value="Unassembled WGS sequence"/>
</dbReference>
<dbReference type="Gene3D" id="3.30.420.40">
    <property type="match status" value="2"/>
</dbReference>
<name>A0A6L6UDJ0_9FLAO</name>
<keyword evidence="2" id="KW-1185">Reference proteome</keyword>
<dbReference type="GO" id="GO:0005524">
    <property type="term" value="F:ATP binding"/>
    <property type="evidence" value="ECO:0007669"/>
    <property type="project" value="InterPro"/>
</dbReference>
<dbReference type="PANTHER" id="PTHR30605:SF0">
    <property type="entry name" value="ANHYDRO-N-ACETYLMURAMIC ACID KINASE"/>
    <property type="match status" value="1"/>
</dbReference>
<dbReference type="GO" id="GO:0016773">
    <property type="term" value="F:phosphotransferase activity, alcohol group as acceptor"/>
    <property type="evidence" value="ECO:0007669"/>
    <property type="project" value="InterPro"/>
</dbReference>
<dbReference type="Pfam" id="PF03702">
    <property type="entry name" value="AnmK"/>
    <property type="match status" value="1"/>
</dbReference>